<gene>
    <name evidence="1" type="ORF">PCOR1329_LOCUS43477</name>
</gene>
<dbReference type="Proteomes" id="UP001189429">
    <property type="component" value="Unassembled WGS sequence"/>
</dbReference>
<sequence length="274" mass="28664">MKAGASRGVGMRAIGSQTTSATAVVVQTGVCRVEIGRALIDEFEAGSAYGLGGLFAAAASSPARCARSGSGVQHRCSELTLRAPASSEGCRCIAISSTALKRALVEFPEDRERLRGLLNMVSQQIDGPRRVLAAVQFSESFMQIAAHSLTRHILMPGEYVFREGQRHPDGIRLPTMRAPRAGGPGRCGPSCQPGAGDRGGTLPRCLPEVGHDGTLRGPVRGADPQPATVPVPGRTVLPSAFSAGAVLCMPASIQFRGWAQRGPQPRPARSCKSS</sequence>
<evidence type="ECO:0008006" key="3">
    <source>
        <dbReference type="Google" id="ProtNLM"/>
    </source>
</evidence>
<comment type="caution">
    <text evidence="1">The sequence shown here is derived from an EMBL/GenBank/DDBJ whole genome shotgun (WGS) entry which is preliminary data.</text>
</comment>
<dbReference type="EMBL" id="CAUYUJ010015226">
    <property type="protein sequence ID" value="CAK0851312.1"/>
    <property type="molecule type" value="Genomic_DNA"/>
</dbReference>
<protein>
    <recommendedName>
        <fullName evidence="3">Cyclic nucleotide-binding domain-containing protein</fullName>
    </recommendedName>
</protein>
<keyword evidence="2" id="KW-1185">Reference proteome</keyword>
<accession>A0ABN9TZE1</accession>
<organism evidence="1 2">
    <name type="scientific">Prorocentrum cordatum</name>
    <dbReference type="NCBI Taxonomy" id="2364126"/>
    <lineage>
        <taxon>Eukaryota</taxon>
        <taxon>Sar</taxon>
        <taxon>Alveolata</taxon>
        <taxon>Dinophyceae</taxon>
        <taxon>Prorocentrales</taxon>
        <taxon>Prorocentraceae</taxon>
        <taxon>Prorocentrum</taxon>
    </lineage>
</organism>
<evidence type="ECO:0000313" key="2">
    <source>
        <dbReference type="Proteomes" id="UP001189429"/>
    </source>
</evidence>
<evidence type="ECO:0000313" key="1">
    <source>
        <dbReference type="EMBL" id="CAK0851312.1"/>
    </source>
</evidence>
<proteinExistence type="predicted"/>
<name>A0ABN9TZE1_9DINO</name>
<reference evidence="1" key="1">
    <citation type="submission" date="2023-10" db="EMBL/GenBank/DDBJ databases">
        <authorList>
            <person name="Chen Y."/>
            <person name="Shah S."/>
            <person name="Dougan E. K."/>
            <person name="Thang M."/>
            <person name="Chan C."/>
        </authorList>
    </citation>
    <scope>NUCLEOTIDE SEQUENCE [LARGE SCALE GENOMIC DNA]</scope>
</reference>